<name>A0A7G9RLL6_9BURK</name>
<sequence>MSVSALRVVRPVLITPEMLVSTSVPEADYGEWSAGASYSAGDRVIVAAKHKIYQSAIDANMGNNPAVASKEPKWLEVGATNRWKAFDKSVSSQTMQASSISYRLKVGQAVTSLGVLNIRGATALRVRMIDPSFGTVYDRTINLASIPVSAGWYEWFLGERRTPTQALLTDLPSYPNADVLIDVTGTVELAVGVILLGQMKQFTMGVLRGARVGIQDYSRKERNEFGDVMVVERAFARRANFSMLMVSGEVDAFNDFLAEVRALPCLWIGSRKYESTTVYGFYKSFDIVLNYAEYADTEIELEGLT</sequence>
<keyword evidence="2" id="KW-1185">Reference proteome</keyword>
<evidence type="ECO:0000313" key="1">
    <source>
        <dbReference type="EMBL" id="QNN56491.1"/>
    </source>
</evidence>
<protein>
    <submittedName>
        <fullName evidence="1">Carbohydrate-binding protein</fullName>
    </submittedName>
</protein>
<dbReference type="KEGG" id="drg:H9K76_18415"/>
<proteinExistence type="predicted"/>
<organism evidence="1 2">
    <name type="scientific">Diaphorobacter ruginosibacter</name>
    <dbReference type="NCBI Taxonomy" id="1715720"/>
    <lineage>
        <taxon>Bacteria</taxon>
        <taxon>Pseudomonadati</taxon>
        <taxon>Pseudomonadota</taxon>
        <taxon>Betaproteobacteria</taxon>
        <taxon>Burkholderiales</taxon>
        <taxon>Comamonadaceae</taxon>
        <taxon>Diaphorobacter</taxon>
    </lineage>
</organism>
<gene>
    <name evidence="1" type="ORF">H9K76_18415</name>
</gene>
<dbReference type="Proteomes" id="UP000515811">
    <property type="component" value="Chromosome"/>
</dbReference>
<reference evidence="1 2" key="1">
    <citation type="submission" date="2020-08" db="EMBL/GenBank/DDBJ databases">
        <title>Genome sequence of Diaphorobacter ruginosibacter DSM 27467T.</title>
        <authorList>
            <person name="Hyun D.-W."/>
            <person name="Bae J.-W."/>
        </authorList>
    </citation>
    <scope>NUCLEOTIDE SEQUENCE [LARGE SCALE GENOMIC DNA]</scope>
    <source>
        <strain evidence="1 2">DSM 27467</strain>
    </source>
</reference>
<dbReference type="AlphaFoldDB" id="A0A7G9RLL6"/>
<dbReference type="EMBL" id="CP060714">
    <property type="protein sequence ID" value="QNN56491.1"/>
    <property type="molecule type" value="Genomic_DNA"/>
</dbReference>
<evidence type="ECO:0000313" key="2">
    <source>
        <dbReference type="Proteomes" id="UP000515811"/>
    </source>
</evidence>
<dbReference type="RefSeq" id="WP_187596757.1">
    <property type="nucleotide sequence ID" value="NZ_CP060714.1"/>
</dbReference>
<accession>A0A7G9RLL6</accession>